<keyword evidence="2" id="KW-0472">Membrane</keyword>
<evidence type="ECO:0000256" key="2">
    <source>
        <dbReference type="SAM" id="Phobius"/>
    </source>
</evidence>
<protein>
    <recommendedName>
        <fullName evidence="5">Receptor expression-enhancing protein</fullName>
    </recommendedName>
</protein>
<evidence type="ECO:0000313" key="4">
    <source>
        <dbReference type="Proteomes" id="UP000187209"/>
    </source>
</evidence>
<evidence type="ECO:0008006" key="5">
    <source>
        <dbReference type="Google" id="ProtNLM"/>
    </source>
</evidence>
<accession>A0A1R2D2N1</accession>
<proteinExistence type="inferred from homology"/>
<gene>
    <name evidence="3" type="ORF">SteCoe_1061</name>
</gene>
<dbReference type="InterPro" id="IPR004345">
    <property type="entry name" value="TB2_DP1_HVA22"/>
</dbReference>
<dbReference type="Proteomes" id="UP000187209">
    <property type="component" value="Unassembled WGS sequence"/>
</dbReference>
<dbReference type="EMBL" id="MPUH01000011">
    <property type="protein sequence ID" value="OMJ95470.1"/>
    <property type="molecule type" value="Genomic_DNA"/>
</dbReference>
<dbReference type="AlphaFoldDB" id="A0A1R2D2N1"/>
<sequence>MEELNTHFSKIRGVKTLATKANVSPAVLALWVLGVGFVLSMNQYTGNFAVMVIGISYPGIMSLASIRSKSMDDDKQWLTYWVLFAACNFLDYVFGSLVAYIPFYYTFKLGFVVYLFLPITRGSFIIYEKIIYPKILIKEETAVFSGSRDFQSRCFKQD</sequence>
<comment type="subcellular location">
    <subcellularLocation>
        <location evidence="1">Membrane</location>
        <topology evidence="1">Multi-pass membrane protein</topology>
    </subcellularLocation>
</comment>
<comment type="caution">
    <text evidence="3">The sequence shown here is derived from an EMBL/GenBank/DDBJ whole genome shotgun (WGS) entry which is preliminary data.</text>
</comment>
<reference evidence="3 4" key="1">
    <citation type="submission" date="2016-11" db="EMBL/GenBank/DDBJ databases">
        <title>The macronuclear genome of Stentor coeruleus: a giant cell with tiny introns.</title>
        <authorList>
            <person name="Slabodnick M."/>
            <person name="Ruby J.G."/>
            <person name="Reiff S.B."/>
            <person name="Swart E.C."/>
            <person name="Gosai S."/>
            <person name="Prabakaran S."/>
            <person name="Witkowska E."/>
            <person name="Larue G.E."/>
            <person name="Fisher S."/>
            <person name="Freeman R.M."/>
            <person name="Gunawardena J."/>
            <person name="Chu W."/>
            <person name="Stover N.A."/>
            <person name="Gregory B.D."/>
            <person name="Nowacki M."/>
            <person name="Derisi J."/>
            <person name="Roy S.W."/>
            <person name="Marshall W.F."/>
            <person name="Sood P."/>
        </authorList>
    </citation>
    <scope>NUCLEOTIDE SEQUENCE [LARGE SCALE GENOMIC DNA]</scope>
    <source>
        <strain evidence="3">WM001</strain>
    </source>
</reference>
<name>A0A1R2D2N1_9CILI</name>
<evidence type="ECO:0000313" key="3">
    <source>
        <dbReference type="EMBL" id="OMJ95470.1"/>
    </source>
</evidence>
<feature type="transmembrane region" description="Helical" evidence="2">
    <location>
        <begin position="47"/>
        <end position="66"/>
    </location>
</feature>
<dbReference type="Pfam" id="PF03134">
    <property type="entry name" value="TB2_DP1_HVA22"/>
    <property type="match status" value="1"/>
</dbReference>
<feature type="transmembrane region" description="Helical" evidence="2">
    <location>
        <begin position="21"/>
        <end position="41"/>
    </location>
</feature>
<dbReference type="GO" id="GO:0016020">
    <property type="term" value="C:membrane"/>
    <property type="evidence" value="ECO:0007669"/>
    <property type="project" value="UniProtKB-SubCell"/>
</dbReference>
<evidence type="ECO:0000256" key="1">
    <source>
        <dbReference type="RuleBase" id="RU362006"/>
    </source>
</evidence>
<dbReference type="OrthoDB" id="290016at2759"/>
<dbReference type="PANTHER" id="PTHR12300">
    <property type="entry name" value="HVA22-LIKE PROTEINS"/>
    <property type="match status" value="1"/>
</dbReference>
<keyword evidence="2" id="KW-1133">Transmembrane helix</keyword>
<feature type="transmembrane region" description="Helical" evidence="2">
    <location>
        <begin position="109"/>
        <end position="127"/>
    </location>
</feature>
<comment type="similarity">
    <text evidence="1">Belongs to the DP1 family.</text>
</comment>
<feature type="transmembrane region" description="Helical" evidence="2">
    <location>
        <begin position="78"/>
        <end position="103"/>
    </location>
</feature>
<keyword evidence="4" id="KW-1185">Reference proteome</keyword>
<organism evidence="3 4">
    <name type="scientific">Stentor coeruleus</name>
    <dbReference type="NCBI Taxonomy" id="5963"/>
    <lineage>
        <taxon>Eukaryota</taxon>
        <taxon>Sar</taxon>
        <taxon>Alveolata</taxon>
        <taxon>Ciliophora</taxon>
        <taxon>Postciliodesmatophora</taxon>
        <taxon>Heterotrichea</taxon>
        <taxon>Heterotrichida</taxon>
        <taxon>Stentoridae</taxon>
        <taxon>Stentor</taxon>
    </lineage>
</organism>
<keyword evidence="2" id="KW-0812">Transmembrane</keyword>